<evidence type="ECO:0000313" key="24">
    <source>
        <dbReference type="EMBL" id="KAL1892497.1"/>
    </source>
</evidence>
<dbReference type="SMART" id="SM00535">
    <property type="entry name" value="RIBOc"/>
    <property type="match status" value="2"/>
</dbReference>
<evidence type="ECO:0000256" key="3">
    <source>
        <dbReference type="ARBA" id="ARBA00020797"/>
    </source>
</evidence>
<evidence type="ECO:0000256" key="12">
    <source>
        <dbReference type="ARBA" id="ARBA00022842"/>
    </source>
</evidence>
<evidence type="ECO:0000313" key="25">
    <source>
        <dbReference type="Proteomes" id="UP001583186"/>
    </source>
</evidence>
<keyword evidence="7" id="KW-0547">Nucleotide-binding</keyword>
<dbReference type="InterPro" id="IPR014001">
    <property type="entry name" value="Helicase_ATP-bd"/>
</dbReference>
<dbReference type="PROSITE" id="PS00517">
    <property type="entry name" value="RNASE_3_1"/>
    <property type="match status" value="1"/>
</dbReference>
<keyword evidence="8" id="KW-0378">Hydrolase</keyword>
<evidence type="ECO:0000256" key="15">
    <source>
        <dbReference type="ARBA" id="ARBA00023211"/>
    </source>
</evidence>
<dbReference type="InterPro" id="IPR036389">
    <property type="entry name" value="RNase_III_sf"/>
</dbReference>
<dbReference type="Gene3D" id="3.40.50.300">
    <property type="entry name" value="P-loop containing nucleotide triphosphate hydrolases"/>
    <property type="match status" value="2"/>
</dbReference>
<evidence type="ECO:0000256" key="17">
    <source>
        <dbReference type="PROSITE-ProRule" id="PRU00657"/>
    </source>
</evidence>
<evidence type="ECO:0000256" key="7">
    <source>
        <dbReference type="ARBA" id="ARBA00022741"/>
    </source>
</evidence>
<evidence type="ECO:0000259" key="23">
    <source>
        <dbReference type="PROSITE" id="PS51327"/>
    </source>
</evidence>
<evidence type="ECO:0000256" key="11">
    <source>
        <dbReference type="ARBA" id="ARBA00022840"/>
    </source>
</evidence>
<evidence type="ECO:0000256" key="10">
    <source>
        <dbReference type="ARBA" id="ARBA00022833"/>
    </source>
</evidence>
<feature type="region of interest" description="Disordered" evidence="18">
    <location>
        <begin position="89"/>
        <end position="125"/>
    </location>
</feature>
<dbReference type="Pfam" id="PF04851">
    <property type="entry name" value="ResIII"/>
    <property type="match status" value="1"/>
</dbReference>
<evidence type="ECO:0000256" key="2">
    <source>
        <dbReference type="ARBA" id="ARBA00001946"/>
    </source>
</evidence>
<keyword evidence="25" id="KW-1185">Reference proteome</keyword>
<dbReference type="InterPro" id="IPR038248">
    <property type="entry name" value="Dicer_dimer_sf"/>
</dbReference>
<dbReference type="Gene3D" id="3.30.160.380">
    <property type="entry name" value="Dicer dimerisation domain"/>
    <property type="match status" value="1"/>
</dbReference>
<dbReference type="InterPro" id="IPR006935">
    <property type="entry name" value="Helicase/UvrB_N"/>
</dbReference>
<comment type="cofactor">
    <cofactor evidence="2">
        <name>Mg(2+)</name>
        <dbReference type="ChEBI" id="CHEBI:18420"/>
    </cofactor>
</comment>
<proteinExistence type="inferred from homology"/>
<dbReference type="PANTHER" id="PTHR14950:SF62">
    <property type="entry name" value="DICER-LIKE PROTEIN 1"/>
    <property type="match status" value="1"/>
</dbReference>
<dbReference type="SUPFAM" id="SSF52540">
    <property type="entry name" value="P-loop containing nucleoside triphosphate hydrolases"/>
    <property type="match status" value="1"/>
</dbReference>
<name>A0ABR3YX51_9PEZI</name>
<dbReference type="PROSITE" id="PS51327">
    <property type="entry name" value="DICER_DSRBF"/>
    <property type="match status" value="1"/>
</dbReference>
<dbReference type="Proteomes" id="UP001583186">
    <property type="component" value="Unassembled WGS sequence"/>
</dbReference>
<dbReference type="PROSITE" id="PS51192">
    <property type="entry name" value="HELICASE_ATP_BIND_1"/>
    <property type="match status" value="1"/>
</dbReference>
<dbReference type="PANTHER" id="PTHR14950">
    <property type="entry name" value="DICER-RELATED"/>
    <property type="match status" value="1"/>
</dbReference>
<dbReference type="CDD" id="cd00593">
    <property type="entry name" value="RIBOc"/>
    <property type="match status" value="2"/>
</dbReference>
<dbReference type="PROSITE" id="PS51194">
    <property type="entry name" value="HELICASE_CTER"/>
    <property type="match status" value="1"/>
</dbReference>
<dbReference type="EMBL" id="JAWCUI010000044">
    <property type="protein sequence ID" value="KAL1892497.1"/>
    <property type="molecule type" value="Genomic_DNA"/>
</dbReference>
<evidence type="ECO:0000259" key="22">
    <source>
        <dbReference type="PROSITE" id="PS51194"/>
    </source>
</evidence>
<sequence length="1698" mass="189969">MAPAPLRDGSGAGGATDDTVSSDFSFASSFVSAQLAQLAMAEPKHKLSKPEPVLMTVPDALSTVCPNIIESEDAVTAKPTSTVFTDLLLGGPDSGDVTDDATDDATDAEDAEEDSGDDEDDVPALEPSADKAAAAFNHSQKKRADYDAFDSWLTQNRETITKATKTVAAALCDEDKTAAALVREFESAKIIESPRDYQIELFEKAKQKNIIAVLDTGSGKTLIAALLLRHMIERELEDRKNGLRERVSFFLVDKVALVFQQHAVLECNLSEPVAKFSGDKSDMRWSSKDFWDSTLKEHMVIVCTADILLKCLHHSYICMDQINLLIFDEAHHTKKNHSYARIIKDFYPYQGVPEGGRLPKIFGMTASPVDARTNVTQAAQELEALLHSEIATIAHNSLLHDISKPKKERIVHYHTALVQHESDLMKRIRQLVGNHKLFARNFQYADANLSVLGSWIIDRFWQILFRTDELAKQEAKAEIEKQPDEEGAGRNPLKLDGFGDEPVQYNSNVVAVRDASRFVELYRFMPPTMAQLSNKVQRLHDALFDEFTRSSGHKTRCIVFVEQRYTATLLADLFQQETMKIPNLRTGVLVGGGSKDMGKNTFRTQLLTISKFKRGQINCLFATSIAEEGLDIPDCNLIIRFDLYRTMIQYIQSRGRARHQESTYIHMAELGNLEHGRLLTENKASENKMRDFCNALPDNRKLEGNDIDMDYFLSEEADQQVYVVPSTKAKLTYRSSLVILAQYVSTLPEPSEGSMKPEYSVFCTTDGFVCEVMLPSSSPIRQATGRPHSRKQVAKCAAAFAMCLKLYEKKYIDKHLHPIFSSRLPAMRNARLAVSSKKQAQYTMRVKPEAWSVLGMPTQLYALVVSLTHPESLDNPSRPIVFLSRCKVPLLPEFPLFFSKGRASKVRCVPVDVPMQPTTEDLEALAAYTLRAFYDVFSKEYEGTAKDMPYFIAPYSEPAHDSVLPDFSSSGTGGADARSILDWDSIHHVAPLLNERLMCRGDEPDEFFENKFVSDPFDGSRKFFLRRARRDMSALDPVPESAPAPKHRAWNRADTVRNILNYSISLWSKSRVNTPIKQDQVVVEADIVYQRRNLLDERVFLDDFGPSRCLIVLDTLRISPIPVDAITMIFTFPPIIHRIESMLIALEASAVIGLPRIHPGLALEACTKDCGVSEDAGATETDMNFQAGMGRNYERLELLGDSFLKMASTIALYTTVPDKNEFEYHVERMCMICNKNLFNNALEIGLEQYIRSKEFDRAWYPPVVDEAEKLAAEEALKNGGSEDKVNTAALHGLILKKGRKQQSGSYHALSDKSIADVCEAMIGAAYLTTYEERNFDLAVQAVSVVAKSNFHPMKTYKEYFEVYALPEWQTAPATAAQIHMAKAVARDVGYTFTYPRLLRCAVMHPSYPRMYEQLPSYQRLEFLGDALFDMAAVDYLFHKYPDKDPQWLTEHKMAMVSNQFLGTLSVTLGFHKHLLSFTGDLQKQVMEYVAKIEDARSCAEAEAVAAGKPATAFARDYWVHITRPIKVLADVLEAYIGAIFVDSGYDYYGTVIPFFERHVLPYFEDMTLYDTFANKHPVTFAVNVLTQRFGCRDWRAVVQETPDNEGDGCVTFATKVAAGFLVHGRVLGYGMAESGRYAKIAAAKQALVKLDSLSVEVFRAMTGCDCRVKAEAEAVADAKAQEAEAGDGDDVAASSTAV</sequence>
<dbReference type="SMART" id="SM00490">
    <property type="entry name" value="HELICc"/>
    <property type="match status" value="1"/>
</dbReference>
<keyword evidence="12" id="KW-0460">Magnesium</keyword>
<keyword evidence="9" id="KW-0347">Helicase</keyword>
<dbReference type="CDD" id="cd18802">
    <property type="entry name" value="SF2_C_dicer"/>
    <property type="match status" value="1"/>
</dbReference>
<evidence type="ECO:0000256" key="8">
    <source>
        <dbReference type="ARBA" id="ARBA00022801"/>
    </source>
</evidence>
<comment type="similarity">
    <text evidence="16 17">Belongs to the helicase family. Dicer subfamily.</text>
</comment>
<dbReference type="Pfam" id="PF00271">
    <property type="entry name" value="Helicase_C"/>
    <property type="match status" value="1"/>
</dbReference>
<feature type="compositionally biased region" description="Acidic residues" evidence="18">
    <location>
        <begin position="96"/>
        <end position="123"/>
    </location>
</feature>
<feature type="domain" description="RNase III" evidence="19">
    <location>
        <begin position="1191"/>
        <end position="1330"/>
    </location>
</feature>
<evidence type="ECO:0000259" key="19">
    <source>
        <dbReference type="PROSITE" id="PS50142"/>
    </source>
</evidence>
<evidence type="ECO:0000256" key="5">
    <source>
        <dbReference type="ARBA" id="ARBA00022723"/>
    </source>
</evidence>
<keyword evidence="6" id="KW-0677">Repeat</keyword>
<feature type="domain" description="Helicase C-terminal" evidence="22">
    <location>
        <begin position="535"/>
        <end position="708"/>
    </location>
</feature>
<keyword evidence="11" id="KW-0067">ATP-binding</keyword>
<dbReference type="InterPro" id="IPR027417">
    <property type="entry name" value="P-loop_NTPase"/>
</dbReference>
<feature type="domain" description="Dicer dsRNA-binding fold" evidence="23">
    <location>
        <begin position="736"/>
        <end position="826"/>
    </location>
</feature>
<protein>
    <recommendedName>
        <fullName evidence="3">Dicer-like protein 1</fullName>
    </recommendedName>
</protein>
<evidence type="ECO:0000259" key="21">
    <source>
        <dbReference type="PROSITE" id="PS51192"/>
    </source>
</evidence>
<evidence type="ECO:0000256" key="4">
    <source>
        <dbReference type="ARBA" id="ARBA00022721"/>
    </source>
</evidence>
<dbReference type="InterPro" id="IPR056755">
    <property type="entry name" value="DSRM_2"/>
</dbReference>
<gene>
    <name evidence="24" type="primary">dcl1</name>
    <name evidence="24" type="ORF">Sste5346_007007</name>
</gene>
<evidence type="ECO:0000256" key="14">
    <source>
        <dbReference type="ARBA" id="ARBA00023118"/>
    </source>
</evidence>
<keyword evidence="15" id="KW-0464">Manganese</keyword>
<dbReference type="Pfam" id="PF00636">
    <property type="entry name" value="Ribonuclease_3"/>
    <property type="match status" value="2"/>
</dbReference>
<dbReference type="SUPFAM" id="SSF69065">
    <property type="entry name" value="RNase III domain-like"/>
    <property type="match status" value="2"/>
</dbReference>
<dbReference type="Pfam" id="PF24995">
    <property type="entry name" value="DSRM_2"/>
    <property type="match status" value="1"/>
</dbReference>
<comment type="cofactor">
    <cofactor evidence="1">
        <name>Mn(2+)</name>
        <dbReference type="ChEBI" id="CHEBI:29035"/>
    </cofactor>
</comment>
<accession>A0ABR3YX51</accession>
<dbReference type="InterPro" id="IPR003100">
    <property type="entry name" value="PAZ_dom"/>
</dbReference>
<keyword evidence="4" id="KW-0930">Antiviral protein</keyword>
<evidence type="ECO:0000256" key="6">
    <source>
        <dbReference type="ARBA" id="ARBA00022737"/>
    </source>
</evidence>
<dbReference type="InterPro" id="IPR001650">
    <property type="entry name" value="Helicase_C-like"/>
</dbReference>
<dbReference type="Pfam" id="PF03368">
    <property type="entry name" value="Dicer_dimer"/>
    <property type="match status" value="1"/>
</dbReference>
<evidence type="ECO:0000256" key="1">
    <source>
        <dbReference type="ARBA" id="ARBA00001936"/>
    </source>
</evidence>
<keyword evidence="10" id="KW-0862">Zinc</keyword>
<feature type="domain" description="Helicase ATP-binding" evidence="21">
    <location>
        <begin position="201"/>
        <end position="386"/>
    </location>
</feature>
<reference evidence="24 25" key="1">
    <citation type="journal article" date="2024" name="IMA Fungus">
        <title>IMA Genome - F19 : A genome assembly and annotation guide to empower mycologists, including annotated draft genome sequences of Ceratocystis pirilliformis, Diaporthe australafricana, Fusarium ophioides, Paecilomyces lecythidis, and Sporothrix stenoceras.</title>
        <authorList>
            <person name="Aylward J."/>
            <person name="Wilson A.M."/>
            <person name="Visagie C.M."/>
            <person name="Spraker J."/>
            <person name="Barnes I."/>
            <person name="Buitendag C."/>
            <person name="Ceriani C."/>
            <person name="Del Mar Angel L."/>
            <person name="du Plessis D."/>
            <person name="Fuchs T."/>
            <person name="Gasser K."/>
            <person name="Kramer D."/>
            <person name="Li W."/>
            <person name="Munsamy K."/>
            <person name="Piso A."/>
            <person name="Price J.L."/>
            <person name="Sonnekus B."/>
            <person name="Thomas C."/>
            <person name="van der Nest A."/>
            <person name="van Dijk A."/>
            <person name="van Heerden A."/>
            <person name="van Vuuren N."/>
            <person name="Yilmaz N."/>
            <person name="Duong T.A."/>
            <person name="van der Merwe N.A."/>
            <person name="Wingfield M.J."/>
            <person name="Wingfield B.D."/>
        </authorList>
    </citation>
    <scope>NUCLEOTIDE SEQUENCE [LARGE SCALE GENOMIC DNA]</scope>
    <source>
        <strain evidence="24 25">CMW 5346</strain>
    </source>
</reference>
<evidence type="ECO:0000256" key="18">
    <source>
        <dbReference type="SAM" id="MobiDB-lite"/>
    </source>
</evidence>
<evidence type="ECO:0000256" key="9">
    <source>
        <dbReference type="ARBA" id="ARBA00022806"/>
    </source>
</evidence>
<dbReference type="SMART" id="SM00487">
    <property type="entry name" value="DEXDc"/>
    <property type="match status" value="1"/>
</dbReference>
<dbReference type="InterPro" id="IPR005034">
    <property type="entry name" value="Dicer_dimerisation"/>
</dbReference>
<keyword evidence="14" id="KW-0051">Antiviral defense</keyword>
<evidence type="ECO:0000256" key="16">
    <source>
        <dbReference type="ARBA" id="ARBA00035116"/>
    </source>
</evidence>
<feature type="domain" description="PAZ" evidence="20">
    <location>
        <begin position="984"/>
        <end position="1120"/>
    </location>
</feature>
<dbReference type="CDD" id="cd18034">
    <property type="entry name" value="DEXHc_dicer"/>
    <property type="match status" value="1"/>
</dbReference>
<dbReference type="Gene3D" id="1.10.1520.10">
    <property type="entry name" value="Ribonuclease III domain"/>
    <property type="match status" value="2"/>
</dbReference>
<organism evidence="24 25">
    <name type="scientific">Sporothrix stenoceras</name>
    <dbReference type="NCBI Taxonomy" id="5173"/>
    <lineage>
        <taxon>Eukaryota</taxon>
        <taxon>Fungi</taxon>
        <taxon>Dikarya</taxon>
        <taxon>Ascomycota</taxon>
        <taxon>Pezizomycotina</taxon>
        <taxon>Sordariomycetes</taxon>
        <taxon>Sordariomycetidae</taxon>
        <taxon>Ophiostomatales</taxon>
        <taxon>Ophiostomataceae</taxon>
        <taxon>Sporothrix</taxon>
    </lineage>
</organism>
<evidence type="ECO:0000256" key="13">
    <source>
        <dbReference type="ARBA" id="ARBA00022884"/>
    </source>
</evidence>
<evidence type="ECO:0000259" key="20">
    <source>
        <dbReference type="PROSITE" id="PS50821"/>
    </source>
</evidence>
<dbReference type="PROSITE" id="PS50821">
    <property type="entry name" value="PAZ"/>
    <property type="match status" value="1"/>
</dbReference>
<keyword evidence="13 17" id="KW-0694">RNA-binding</keyword>
<dbReference type="InterPro" id="IPR000999">
    <property type="entry name" value="RNase_III_dom"/>
</dbReference>
<keyword evidence="5" id="KW-0479">Metal-binding</keyword>
<dbReference type="PROSITE" id="PS50142">
    <property type="entry name" value="RNASE_3_2"/>
    <property type="match status" value="2"/>
</dbReference>
<feature type="domain" description="RNase III" evidence="19">
    <location>
        <begin position="1381"/>
        <end position="1544"/>
    </location>
</feature>
<comment type="caution">
    <text evidence="24">The sequence shown here is derived from an EMBL/GenBank/DDBJ whole genome shotgun (WGS) entry which is preliminary data.</text>
</comment>